<evidence type="ECO:0000313" key="3">
    <source>
        <dbReference type="Proteomes" id="UP000000763"/>
    </source>
</evidence>
<dbReference type="Proteomes" id="UP000000763">
    <property type="component" value="Chromosome 2"/>
</dbReference>
<feature type="compositionally biased region" description="Gly residues" evidence="1">
    <location>
        <begin position="105"/>
        <end position="123"/>
    </location>
</feature>
<feature type="region of interest" description="Disordered" evidence="1">
    <location>
        <begin position="38"/>
        <end position="143"/>
    </location>
</feature>
<sequence>MTASGGGSTVLSHALCCTASGLRPRSPWCRDLGREAVGESKGRSEDGRSDACDFLLPIPKHGNRTHRPIQRRGGSMPPPPNLRGKTAQNGALARGRVSLGRRRGGGGAGARGGGRGGDIGVGGQVDLRRMRRRKRGRGRRRREGHCRFGITFSKRPLKPHILQRGPPQLFHTVDL</sequence>
<organism evidence="2 3">
    <name type="scientific">Oryza sativa subsp. japonica</name>
    <name type="common">Rice</name>
    <dbReference type="NCBI Taxonomy" id="39947"/>
    <lineage>
        <taxon>Eukaryota</taxon>
        <taxon>Viridiplantae</taxon>
        <taxon>Streptophyta</taxon>
        <taxon>Embryophyta</taxon>
        <taxon>Tracheophyta</taxon>
        <taxon>Spermatophyta</taxon>
        <taxon>Magnoliopsida</taxon>
        <taxon>Liliopsida</taxon>
        <taxon>Poales</taxon>
        <taxon>Poaceae</taxon>
        <taxon>BOP clade</taxon>
        <taxon>Oryzoideae</taxon>
        <taxon>Oryzeae</taxon>
        <taxon>Oryzinae</taxon>
        <taxon>Oryza</taxon>
        <taxon>Oryza sativa</taxon>
    </lineage>
</organism>
<protein>
    <submittedName>
        <fullName evidence="2">Uncharacterized protein</fullName>
    </submittedName>
</protein>
<feature type="compositionally biased region" description="Basic residues" evidence="1">
    <location>
        <begin position="129"/>
        <end position="143"/>
    </location>
</feature>
<reference evidence="3" key="2">
    <citation type="journal article" date="2008" name="Nucleic Acids Res.">
        <title>The rice annotation project database (RAP-DB): 2008 update.</title>
        <authorList>
            <consortium name="The rice annotation project (RAP)"/>
        </authorList>
    </citation>
    <scope>GENOME REANNOTATION</scope>
    <source>
        <strain evidence="3">cv. Nipponbare</strain>
    </source>
</reference>
<dbReference type="AlphaFoldDB" id="Q6Z6A1"/>
<evidence type="ECO:0000256" key="1">
    <source>
        <dbReference type="SAM" id="MobiDB-lite"/>
    </source>
</evidence>
<dbReference type="EMBL" id="AP005012">
    <property type="protein sequence ID" value="BAD17236.1"/>
    <property type="molecule type" value="Genomic_DNA"/>
</dbReference>
<feature type="compositionally biased region" description="Basic and acidic residues" evidence="1">
    <location>
        <begin position="38"/>
        <end position="51"/>
    </location>
</feature>
<reference evidence="3" key="1">
    <citation type="journal article" date="2005" name="Nature">
        <title>The map-based sequence of the rice genome.</title>
        <authorList>
            <consortium name="International rice genome sequencing project (IRGSP)"/>
            <person name="Matsumoto T."/>
            <person name="Wu J."/>
            <person name="Kanamori H."/>
            <person name="Katayose Y."/>
            <person name="Fujisawa M."/>
            <person name="Namiki N."/>
            <person name="Mizuno H."/>
            <person name="Yamamoto K."/>
            <person name="Antonio B.A."/>
            <person name="Baba T."/>
            <person name="Sakata K."/>
            <person name="Nagamura Y."/>
            <person name="Aoki H."/>
            <person name="Arikawa K."/>
            <person name="Arita K."/>
            <person name="Bito T."/>
            <person name="Chiden Y."/>
            <person name="Fujitsuka N."/>
            <person name="Fukunaka R."/>
            <person name="Hamada M."/>
            <person name="Harada C."/>
            <person name="Hayashi A."/>
            <person name="Hijishita S."/>
            <person name="Honda M."/>
            <person name="Hosokawa S."/>
            <person name="Ichikawa Y."/>
            <person name="Idonuma A."/>
            <person name="Iijima M."/>
            <person name="Ikeda M."/>
            <person name="Ikeno M."/>
            <person name="Ito K."/>
            <person name="Ito S."/>
            <person name="Ito T."/>
            <person name="Ito Y."/>
            <person name="Ito Y."/>
            <person name="Iwabuchi A."/>
            <person name="Kamiya K."/>
            <person name="Karasawa W."/>
            <person name="Kurita K."/>
            <person name="Katagiri S."/>
            <person name="Kikuta A."/>
            <person name="Kobayashi H."/>
            <person name="Kobayashi N."/>
            <person name="Machita K."/>
            <person name="Maehara T."/>
            <person name="Masukawa M."/>
            <person name="Mizubayashi T."/>
            <person name="Mukai Y."/>
            <person name="Nagasaki H."/>
            <person name="Nagata Y."/>
            <person name="Naito S."/>
            <person name="Nakashima M."/>
            <person name="Nakama Y."/>
            <person name="Nakamichi Y."/>
            <person name="Nakamura M."/>
            <person name="Meguro A."/>
            <person name="Negishi M."/>
            <person name="Ohta I."/>
            <person name="Ohta T."/>
            <person name="Okamoto M."/>
            <person name="Ono N."/>
            <person name="Saji S."/>
            <person name="Sakaguchi M."/>
            <person name="Sakai K."/>
            <person name="Shibata M."/>
            <person name="Shimokawa T."/>
            <person name="Song J."/>
            <person name="Takazaki Y."/>
            <person name="Terasawa K."/>
            <person name="Tsugane M."/>
            <person name="Tsuji K."/>
            <person name="Ueda S."/>
            <person name="Waki K."/>
            <person name="Yamagata H."/>
            <person name="Yamamoto M."/>
            <person name="Yamamoto S."/>
            <person name="Yamane H."/>
            <person name="Yoshiki S."/>
            <person name="Yoshihara R."/>
            <person name="Yukawa K."/>
            <person name="Zhong H."/>
            <person name="Yano M."/>
            <person name="Yuan Q."/>
            <person name="Ouyang S."/>
            <person name="Liu J."/>
            <person name="Jones K.M."/>
            <person name="Gansberger K."/>
            <person name="Moffat K."/>
            <person name="Hill J."/>
            <person name="Bera J."/>
            <person name="Fadrosh D."/>
            <person name="Jin S."/>
            <person name="Johri S."/>
            <person name="Kim M."/>
            <person name="Overton L."/>
            <person name="Reardon M."/>
            <person name="Tsitrin T."/>
            <person name="Vuong H."/>
            <person name="Weaver B."/>
            <person name="Ciecko A."/>
            <person name="Tallon L."/>
            <person name="Jackson J."/>
            <person name="Pai G."/>
            <person name="Aken S.V."/>
            <person name="Utterback T."/>
            <person name="Reidmuller S."/>
            <person name="Feldblyum T."/>
            <person name="Hsiao J."/>
            <person name="Zismann V."/>
            <person name="Iobst S."/>
            <person name="de Vazeille A.R."/>
            <person name="Buell C.R."/>
            <person name="Ying K."/>
            <person name="Li Y."/>
            <person name="Lu T."/>
            <person name="Huang Y."/>
            <person name="Zhao Q."/>
            <person name="Feng Q."/>
            <person name="Zhang L."/>
            <person name="Zhu J."/>
            <person name="Weng Q."/>
            <person name="Mu J."/>
            <person name="Lu Y."/>
            <person name="Fan D."/>
            <person name="Liu Y."/>
            <person name="Guan J."/>
            <person name="Zhang Y."/>
            <person name="Yu S."/>
            <person name="Liu X."/>
            <person name="Zhang Y."/>
            <person name="Hong G."/>
            <person name="Han B."/>
            <person name="Choisne N."/>
            <person name="Demange N."/>
            <person name="Orjeda G."/>
            <person name="Samain S."/>
            <person name="Cattolico L."/>
            <person name="Pelletier E."/>
            <person name="Couloux A."/>
            <person name="Segurens B."/>
            <person name="Wincker P."/>
            <person name="D'Hont A."/>
            <person name="Scarpelli C."/>
            <person name="Weissenbach J."/>
            <person name="Salanoubat M."/>
            <person name="Quetier F."/>
            <person name="Yu Y."/>
            <person name="Kim H.R."/>
            <person name="Rambo T."/>
            <person name="Currie J."/>
            <person name="Collura K."/>
            <person name="Luo M."/>
            <person name="Yang T."/>
            <person name="Ammiraju J.S.S."/>
            <person name="Engler F."/>
            <person name="Soderlund C."/>
            <person name="Wing R.A."/>
            <person name="Palmer L.E."/>
            <person name="de la Bastide M."/>
            <person name="Spiegel L."/>
            <person name="Nascimento L."/>
            <person name="Zutavern T."/>
            <person name="O'Shaughnessy A."/>
            <person name="Dike S."/>
            <person name="Dedhia N."/>
            <person name="Preston R."/>
            <person name="Balija V."/>
            <person name="McCombie W.R."/>
            <person name="Chow T."/>
            <person name="Chen H."/>
            <person name="Chung M."/>
            <person name="Chen C."/>
            <person name="Shaw J."/>
            <person name="Wu H."/>
            <person name="Hsiao K."/>
            <person name="Chao Y."/>
            <person name="Chu M."/>
            <person name="Cheng C."/>
            <person name="Hour A."/>
            <person name="Lee P."/>
            <person name="Lin S."/>
            <person name="Lin Y."/>
            <person name="Liou J."/>
            <person name="Liu S."/>
            <person name="Hsing Y."/>
            <person name="Raghuvanshi S."/>
            <person name="Mohanty A."/>
            <person name="Bharti A.K."/>
            <person name="Gaur A."/>
            <person name="Gupta V."/>
            <person name="Kumar D."/>
            <person name="Ravi V."/>
            <person name="Vij S."/>
            <person name="Kapur A."/>
            <person name="Khurana P."/>
            <person name="Khurana P."/>
            <person name="Khurana J.P."/>
            <person name="Tyagi A.K."/>
            <person name="Gaikwad K."/>
            <person name="Singh A."/>
            <person name="Dalal V."/>
            <person name="Srivastava S."/>
            <person name="Dixit A."/>
            <person name="Pal A.K."/>
            <person name="Ghazi I.A."/>
            <person name="Yadav M."/>
            <person name="Pandit A."/>
            <person name="Bhargava A."/>
            <person name="Sureshbabu K."/>
            <person name="Batra K."/>
            <person name="Sharma T.R."/>
            <person name="Mohapatra T."/>
            <person name="Singh N.K."/>
            <person name="Messing J."/>
            <person name="Nelson A.B."/>
            <person name="Fuks G."/>
            <person name="Kavchok S."/>
            <person name="Keizer G."/>
            <person name="Linton E."/>
            <person name="Llaca V."/>
            <person name="Song R."/>
            <person name="Tanyolac B."/>
            <person name="Young S."/>
            <person name="Ho-Il K."/>
            <person name="Hahn J.H."/>
            <person name="Sangsakoo G."/>
            <person name="Vanavichit A."/>
            <person name="de Mattos Luiz.A.T."/>
            <person name="Zimmer P.D."/>
            <person name="Malone G."/>
            <person name="Dellagostin O."/>
            <person name="de Oliveira A.C."/>
            <person name="Bevan M."/>
            <person name="Bancroft I."/>
            <person name="Minx P."/>
            <person name="Cordum H."/>
            <person name="Wilson R."/>
            <person name="Cheng Z."/>
            <person name="Jin W."/>
            <person name="Jiang J."/>
            <person name="Leong S.A."/>
            <person name="Iwama H."/>
            <person name="Gojobori T."/>
            <person name="Itoh T."/>
            <person name="Niimura Y."/>
            <person name="Fujii Y."/>
            <person name="Habara T."/>
            <person name="Sakai H."/>
            <person name="Sato Y."/>
            <person name="Wilson G."/>
            <person name="Kumar K."/>
            <person name="McCouch S."/>
            <person name="Juretic N."/>
            <person name="Hoen D."/>
            <person name="Wright S."/>
            <person name="Bruskiewich R."/>
            <person name="Bureau T."/>
            <person name="Miyao A."/>
            <person name="Hirochika H."/>
            <person name="Nishikawa T."/>
            <person name="Kadowaki K."/>
            <person name="Sugiura M."/>
            <person name="Burr B."/>
            <person name="Sasaki T."/>
        </authorList>
    </citation>
    <scope>NUCLEOTIDE SEQUENCE [LARGE SCALE GENOMIC DNA]</scope>
    <source>
        <strain evidence="3">cv. Nipponbare</strain>
    </source>
</reference>
<name>Q6Z6A1_ORYSJ</name>
<accession>Q6Z6A1</accession>
<evidence type="ECO:0000313" key="2">
    <source>
        <dbReference type="EMBL" id="BAD17236.1"/>
    </source>
</evidence>
<proteinExistence type="predicted"/>
<gene>
    <name evidence="2" type="primary">P0627E03.10</name>
</gene>
<feature type="compositionally biased region" description="Basic residues" evidence="1">
    <location>
        <begin position="61"/>
        <end position="70"/>
    </location>
</feature>